<keyword evidence="2" id="KW-0436">Ligase</keyword>
<protein>
    <submittedName>
        <fullName evidence="2">Aerobic cobaltochelatase subunit CobN</fullName>
        <ecNumber evidence="2">6.6.1.2</ecNumber>
    </submittedName>
</protein>
<dbReference type="GO" id="GO:0051116">
    <property type="term" value="F:cobaltochelatase activity"/>
    <property type="evidence" value="ECO:0007669"/>
    <property type="project" value="UniProtKB-EC"/>
</dbReference>
<proteinExistence type="predicted"/>
<dbReference type="AlphaFoldDB" id="A0A447TA82"/>
<sequence>MIPLSELGRPRIDVTVRISGFFRDAFPHLISLVDEAVHTVRGWTSRWSRTSCASTIWPT</sequence>
<dbReference type="Pfam" id="PF02514">
    <property type="entry name" value="CobN-Mg_chel"/>
    <property type="match status" value="1"/>
</dbReference>
<evidence type="ECO:0000259" key="1">
    <source>
        <dbReference type="Pfam" id="PF02514"/>
    </source>
</evidence>
<name>A0A447TA82_CHRVL</name>
<dbReference type="PANTHER" id="PTHR44119:SF4">
    <property type="entry name" value="AEROBIC COBALTOCHELATASE SUBUNIT COBN"/>
    <property type="match status" value="1"/>
</dbReference>
<evidence type="ECO:0000313" key="2">
    <source>
        <dbReference type="EMBL" id="VEB41774.1"/>
    </source>
</evidence>
<evidence type="ECO:0000313" key="3">
    <source>
        <dbReference type="Proteomes" id="UP000275777"/>
    </source>
</evidence>
<dbReference type="Proteomes" id="UP000275777">
    <property type="component" value="Chromosome"/>
</dbReference>
<organism evidence="2 3">
    <name type="scientific">Chromobacterium violaceum</name>
    <dbReference type="NCBI Taxonomy" id="536"/>
    <lineage>
        <taxon>Bacteria</taxon>
        <taxon>Pseudomonadati</taxon>
        <taxon>Pseudomonadota</taxon>
        <taxon>Betaproteobacteria</taxon>
        <taxon>Neisseriales</taxon>
        <taxon>Chromobacteriaceae</taxon>
        <taxon>Chromobacterium</taxon>
    </lineage>
</organism>
<reference evidence="2 3" key="1">
    <citation type="submission" date="2018-12" db="EMBL/GenBank/DDBJ databases">
        <authorList>
            <consortium name="Pathogen Informatics"/>
        </authorList>
    </citation>
    <scope>NUCLEOTIDE SEQUENCE [LARGE SCALE GENOMIC DNA]</scope>
    <source>
        <strain evidence="2 3">NCTC9695</strain>
    </source>
</reference>
<dbReference type="InterPro" id="IPR003672">
    <property type="entry name" value="CobN/Mg_chltase"/>
</dbReference>
<dbReference type="EC" id="6.6.1.2" evidence="2"/>
<feature type="domain" description="CobN/magnesium chelatase" evidence="1">
    <location>
        <begin position="2"/>
        <end position="41"/>
    </location>
</feature>
<accession>A0A447TA82</accession>
<dbReference type="PANTHER" id="PTHR44119">
    <property type="entry name" value="MAGNESIUM-CHELATASE SUBUNIT CHLH, CHLOROPLASTIC"/>
    <property type="match status" value="1"/>
</dbReference>
<dbReference type="EMBL" id="LR134182">
    <property type="protein sequence ID" value="VEB41774.1"/>
    <property type="molecule type" value="Genomic_DNA"/>
</dbReference>
<gene>
    <name evidence="2" type="primary">cobN_3</name>
    <name evidence="2" type="ORF">NCTC9695_02213</name>
</gene>